<organism evidence="2 3">
    <name type="scientific">Aphis gossypii</name>
    <name type="common">Cotton aphid</name>
    <dbReference type="NCBI Taxonomy" id="80765"/>
    <lineage>
        <taxon>Eukaryota</taxon>
        <taxon>Metazoa</taxon>
        <taxon>Ecdysozoa</taxon>
        <taxon>Arthropoda</taxon>
        <taxon>Hexapoda</taxon>
        <taxon>Insecta</taxon>
        <taxon>Pterygota</taxon>
        <taxon>Neoptera</taxon>
        <taxon>Paraneoptera</taxon>
        <taxon>Hemiptera</taxon>
        <taxon>Sternorrhyncha</taxon>
        <taxon>Aphidomorpha</taxon>
        <taxon>Aphidoidea</taxon>
        <taxon>Aphididae</taxon>
        <taxon>Aphidini</taxon>
        <taxon>Aphis</taxon>
        <taxon>Aphis</taxon>
    </lineage>
</organism>
<dbReference type="Gene3D" id="3.90.1200.10">
    <property type="match status" value="1"/>
</dbReference>
<name>A0A9P0ILN8_APHGO</name>
<proteinExistence type="predicted"/>
<sequence length="430" mass="48907">MERLQVEKELNTIVGGGAFGKNCNLVSFKLYKCMTDMDEWWYQRIFCSVLTSDGADYNIMIKIKIQDSVLRGCFGCDVLFYNELFFYKKIIPFLLECRGPIVNDSNTLFLPRFFYGRNNCSELVTNDLIVIENINTLGYSYCSSNEKVFLDIDHLTIALQTLAKFHGLSYNAKHRDTSKIRDIMKNVFDTHMDVDGHWMAQNDLFKKCGKRGMDRLLKRDGDRYRNHEHIRRLGELFDDARTVLMRTLDAREPLSVICHGNWYRDTLLFQYDEHRRPFDATAIDYSTLHYGSPALDLSSFLYMSTTQPVREAHWDDLLDAYCVALAGSVSPGVRVPCRAEIDAELGEVAVGGLATAAFVLPFVLRDRSDLTLETSMTSDDPVEYFLALGGDVATEYLADVVKHFVDMGYAGRCGHSSNPVENTNPKCSSA</sequence>
<evidence type="ECO:0000259" key="1">
    <source>
        <dbReference type="SMART" id="SM00587"/>
    </source>
</evidence>
<accession>A0A9P0ILN8</accession>
<dbReference type="SMART" id="SM00587">
    <property type="entry name" value="CHK"/>
    <property type="match status" value="1"/>
</dbReference>
<feature type="domain" description="CHK kinase-like" evidence="1">
    <location>
        <begin position="129"/>
        <end position="331"/>
    </location>
</feature>
<protein>
    <recommendedName>
        <fullName evidence="1">CHK kinase-like domain-containing protein</fullName>
    </recommendedName>
</protein>
<dbReference type="AlphaFoldDB" id="A0A9P0ILN8"/>
<dbReference type="PANTHER" id="PTHR11012:SF8">
    <property type="entry name" value="JUVENILE HORMONE-INDUCIBLE PROTEIN 26"/>
    <property type="match status" value="1"/>
</dbReference>
<dbReference type="PANTHER" id="PTHR11012">
    <property type="entry name" value="PROTEIN KINASE-LIKE DOMAIN-CONTAINING"/>
    <property type="match status" value="1"/>
</dbReference>
<evidence type="ECO:0000313" key="2">
    <source>
        <dbReference type="EMBL" id="CAH1710126.1"/>
    </source>
</evidence>
<gene>
    <name evidence="2" type="ORF">APHIGO_LOCUS1070</name>
</gene>
<dbReference type="SUPFAM" id="SSF56112">
    <property type="entry name" value="Protein kinase-like (PK-like)"/>
    <property type="match status" value="1"/>
</dbReference>
<dbReference type="InterPro" id="IPR015897">
    <property type="entry name" value="CHK_kinase-like"/>
</dbReference>
<reference evidence="2" key="2">
    <citation type="submission" date="2022-10" db="EMBL/GenBank/DDBJ databases">
        <authorList>
            <consortium name="ENA_rothamsted_submissions"/>
            <consortium name="culmorum"/>
            <person name="King R."/>
        </authorList>
    </citation>
    <scope>NUCLEOTIDE SEQUENCE</scope>
</reference>
<dbReference type="Proteomes" id="UP001154329">
    <property type="component" value="Chromosome 1"/>
</dbReference>
<dbReference type="InterPro" id="IPR011009">
    <property type="entry name" value="Kinase-like_dom_sf"/>
</dbReference>
<reference evidence="2" key="1">
    <citation type="submission" date="2022-02" db="EMBL/GenBank/DDBJ databases">
        <authorList>
            <person name="King R."/>
        </authorList>
    </citation>
    <scope>NUCLEOTIDE SEQUENCE</scope>
</reference>
<evidence type="ECO:0000313" key="3">
    <source>
        <dbReference type="Proteomes" id="UP001154329"/>
    </source>
</evidence>
<dbReference type="InterPro" id="IPR004119">
    <property type="entry name" value="EcKL"/>
</dbReference>
<dbReference type="Pfam" id="PF02958">
    <property type="entry name" value="EcKL"/>
    <property type="match status" value="1"/>
</dbReference>
<keyword evidence="3" id="KW-1185">Reference proteome</keyword>
<dbReference type="EMBL" id="OU899034">
    <property type="protein sequence ID" value="CAH1710126.1"/>
    <property type="molecule type" value="Genomic_DNA"/>
</dbReference>